<evidence type="ECO:0000313" key="3">
    <source>
        <dbReference type="Proteomes" id="UP001447188"/>
    </source>
</evidence>
<name>A0ABR3GBI7_9PEZI</name>
<dbReference type="InterPro" id="IPR009057">
    <property type="entry name" value="Homeodomain-like_sf"/>
</dbReference>
<reference evidence="2 3" key="1">
    <citation type="submission" date="2024-02" db="EMBL/GenBank/DDBJ databases">
        <title>Discinaceae phylogenomics.</title>
        <authorList>
            <person name="Dirks A.C."/>
            <person name="James T.Y."/>
        </authorList>
    </citation>
    <scope>NUCLEOTIDE SEQUENCE [LARGE SCALE GENOMIC DNA]</scope>
    <source>
        <strain evidence="2 3">ACD0624</strain>
    </source>
</reference>
<sequence length="160" mass="18892">MQSTGDGETPVSVRHCAKKYGVEPKNIRDWRRQVHKIRASDAGAKCIGSGRKPDWPEMEYRLHELFTEMRRTGRRVDHRWFFRNGKAIFEECYPQHVTLVSDGQKKYTLKWSRGWFDGFKRRKGIVFKATNKKRSRKNDEEDDDDDGDNEGEYIQIHVDG</sequence>
<comment type="caution">
    <text evidence="2">The sequence shown here is derived from an EMBL/GenBank/DDBJ whole genome shotgun (WGS) entry which is preliminary data.</text>
</comment>
<keyword evidence="3" id="KW-1185">Reference proteome</keyword>
<organism evidence="2 3">
    <name type="scientific">Discina gigas</name>
    <dbReference type="NCBI Taxonomy" id="1032678"/>
    <lineage>
        <taxon>Eukaryota</taxon>
        <taxon>Fungi</taxon>
        <taxon>Dikarya</taxon>
        <taxon>Ascomycota</taxon>
        <taxon>Pezizomycotina</taxon>
        <taxon>Pezizomycetes</taxon>
        <taxon>Pezizales</taxon>
        <taxon>Discinaceae</taxon>
        <taxon>Discina</taxon>
    </lineage>
</organism>
<dbReference type="EMBL" id="JBBBZM010000136">
    <property type="protein sequence ID" value="KAL0633130.1"/>
    <property type="molecule type" value="Genomic_DNA"/>
</dbReference>
<dbReference type="Proteomes" id="UP001447188">
    <property type="component" value="Unassembled WGS sequence"/>
</dbReference>
<evidence type="ECO:0008006" key="4">
    <source>
        <dbReference type="Google" id="ProtNLM"/>
    </source>
</evidence>
<feature type="region of interest" description="Disordered" evidence="1">
    <location>
        <begin position="130"/>
        <end position="160"/>
    </location>
</feature>
<dbReference type="SUPFAM" id="SSF46689">
    <property type="entry name" value="Homeodomain-like"/>
    <property type="match status" value="1"/>
</dbReference>
<accession>A0ABR3GBI7</accession>
<evidence type="ECO:0000313" key="2">
    <source>
        <dbReference type="EMBL" id="KAL0633130.1"/>
    </source>
</evidence>
<gene>
    <name evidence="2" type="ORF">Q9L58_007969</name>
</gene>
<proteinExistence type="predicted"/>
<protein>
    <recommendedName>
        <fullName evidence="4">HTH CENPB-type domain-containing protein</fullName>
    </recommendedName>
</protein>
<dbReference type="Gene3D" id="1.10.10.60">
    <property type="entry name" value="Homeodomain-like"/>
    <property type="match status" value="1"/>
</dbReference>
<evidence type="ECO:0000256" key="1">
    <source>
        <dbReference type="SAM" id="MobiDB-lite"/>
    </source>
</evidence>
<feature type="compositionally biased region" description="Acidic residues" evidence="1">
    <location>
        <begin position="140"/>
        <end position="151"/>
    </location>
</feature>